<sequence length="184" mass="21861">MQNAKSYNHWSQAETRYLMASVKNYKNRKIDWIQIQRNLPDRTVLQCKSFFHNHTQKYELAYLLSRYDATQVAYKLLEFCTKNGTISNVKDPKQKQYMNNLEADFLMNIYHLERESSFFPFNSQLLGLLQEMILIYNRLRSDYPSSREPASTRQQQINQLASFMKSIDSDSLLKKLQLLIAKLK</sequence>
<dbReference type="EMBL" id="CAXDID020000327">
    <property type="protein sequence ID" value="CAL6077472.1"/>
    <property type="molecule type" value="Genomic_DNA"/>
</dbReference>
<evidence type="ECO:0000313" key="6">
    <source>
        <dbReference type="EMBL" id="CAL6077470.1"/>
    </source>
</evidence>
<dbReference type="GO" id="GO:0003677">
    <property type="term" value="F:DNA binding"/>
    <property type="evidence" value="ECO:0007669"/>
    <property type="project" value="UniProtKB-KW"/>
</dbReference>
<dbReference type="InterPro" id="IPR009057">
    <property type="entry name" value="Homeodomain-like_sf"/>
</dbReference>
<dbReference type="SMART" id="SM00717">
    <property type="entry name" value="SANT"/>
    <property type="match status" value="1"/>
</dbReference>
<reference evidence="5 8" key="2">
    <citation type="submission" date="2024-07" db="EMBL/GenBank/DDBJ databases">
        <authorList>
            <person name="Akdeniz Z."/>
        </authorList>
    </citation>
    <scope>NUCLEOTIDE SEQUENCE [LARGE SCALE GENOMIC DNA]</scope>
</reference>
<evidence type="ECO:0000313" key="7">
    <source>
        <dbReference type="EMBL" id="CAL6077472.1"/>
    </source>
</evidence>
<dbReference type="InterPro" id="IPR001005">
    <property type="entry name" value="SANT/Myb"/>
</dbReference>
<dbReference type="EMBL" id="CATOUU010000418">
    <property type="protein sequence ID" value="CAI9928829.1"/>
    <property type="molecule type" value="Genomic_DNA"/>
</dbReference>
<organism evidence="4">
    <name type="scientific">Hexamita inflata</name>
    <dbReference type="NCBI Taxonomy" id="28002"/>
    <lineage>
        <taxon>Eukaryota</taxon>
        <taxon>Metamonada</taxon>
        <taxon>Diplomonadida</taxon>
        <taxon>Hexamitidae</taxon>
        <taxon>Hexamitinae</taxon>
        <taxon>Hexamita</taxon>
    </lineage>
</organism>
<dbReference type="SUPFAM" id="SSF46689">
    <property type="entry name" value="Homeodomain-like"/>
    <property type="match status" value="1"/>
</dbReference>
<comment type="caution">
    <text evidence="4">The sequence shown here is derived from an EMBL/GenBank/DDBJ whole genome shotgun (WGS) entry which is preliminary data.</text>
</comment>
<evidence type="ECO:0000313" key="8">
    <source>
        <dbReference type="Proteomes" id="UP001642409"/>
    </source>
</evidence>
<protein>
    <submittedName>
        <fullName evidence="4">Myb-like DNA-binding domain-containing protein</fullName>
    </submittedName>
    <submittedName>
        <fullName evidence="5">Myb-like_DNA-binding domain-containing protein</fullName>
    </submittedName>
</protein>
<dbReference type="Gene3D" id="1.10.10.60">
    <property type="entry name" value="Homeodomain-like"/>
    <property type="match status" value="1"/>
</dbReference>
<dbReference type="EMBL" id="CATOUU010000418">
    <property type="protein sequence ID" value="CAI9928833.1"/>
    <property type="molecule type" value="Genomic_DNA"/>
</dbReference>
<proteinExistence type="predicted"/>
<dbReference type="EMBL" id="CAXDID020000327">
    <property type="protein sequence ID" value="CAL6077466.1"/>
    <property type="molecule type" value="Genomic_DNA"/>
</dbReference>
<evidence type="ECO:0000313" key="5">
    <source>
        <dbReference type="EMBL" id="CAL6077466.1"/>
    </source>
</evidence>
<dbReference type="AlphaFoldDB" id="A0AA86P156"/>
<dbReference type="EMBL" id="CATOUU010000418">
    <property type="protein sequence ID" value="CAI9928835.1"/>
    <property type="molecule type" value="Genomic_DNA"/>
</dbReference>
<dbReference type="EMBL" id="CAXDID020000327">
    <property type="protein sequence ID" value="CAL6077470.1"/>
    <property type="molecule type" value="Genomic_DNA"/>
</dbReference>
<reference evidence="4" key="1">
    <citation type="submission" date="2023-06" db="EMBL/GenBank/DDBJ databases">
        <authorList>
            <person name="Kurt Z."/>
        </authorList>
    </citation>
    <scope>NUCLEOTIDE SEQUENCE</scope>
</reference>
<evidence type="ECO:0000259" key="1">
    <source>
        <dbReference type="PROSITE" id="PS50090"/>
    </source>
</evidence>
<evidence type="ECO:0000313" key="2">
    <source>
        <dbReference type="EMBL" id="CAI9928829.1"/>
    </source>
</evidence>
<dbReference type="Proteomes" id="UP001642409">
    <property type="component" value="Unassembled WGS sequence"/>
</dbReference>
<name>A0AA86P156_9EUKA</name>
<dbReference type="PROSITE" id="PS50090">
    <property type="entry name" value="MYB_LIKE"/>
    <property type="match status" value="1"/>
</dbReference>
<evidence type="ECO:0000313" key="3">
    <source>
        <dbReference type="EMBL" id="CAI9928833.1"/>
    </source>
</evidence>
<dbReference type="CDD" id="cd00167">
    <property type="entry name" value="SANT"/>
    <property type="match status" value="1"/>
</dbReference>
<gene>
    <name evidence="2" type="ORF">HINF_LOCUS16474</name>
    <name evidence="3" type="ORF">HINF_LOCUS16478</name>
    <name evidence="4" type="ORF">HINF_LOCUS16480</name>
    <name evidence="5" type="ORF">HINF_LOCUS58351</name>
    <name evidence="6" type="ORF">HINF_LOCUS58355</name>
    <name evidence="7" type="ORF">HINF_LOCUS58357</name>
</gene>
<keyword evidence="4" id="KW-0238">DNA-binding</keyword>
<keyword evidence="8" id="KW-1185">Reference proteome</keyword>
<accession>A0AA86P156</accession>
<feature type="domain" description="Myb-like" evidence="1">
    <location>
        <begin position="10"/>
        <end position="55"/>
    </location>
</feature>
<dbReference type="Pfam" id="PF00249">
    <property type="entry name" value="Myb_DNA-binding"/>
    <property type="match status" value="1"/>
</dbReference>
<evidence type="ECO:0000313" key="4">
    <source>
        <dbReference type="EMBL" id="CAI9928835.1"/>
    </source>
</evidence>